<evidence type="ECO:0000256" key="2">
    <source>
        <dbReference type="ARBA" id="ARBA00010699"/>
    </source>
</evidence>
<dbReference type="InterPro" id="IPR005793">
    <property type="entry name" value="Formyl_trans_C"/>
</dbReference>
<dbReference type="SUPFAM" id="SSF50486">
    <property type="entry name" value="FMT C-terminal domain-like"/>
    <property type="match status" value="1"/>
</dbReference>
<dbReference type="Pfam" id="PF02911">
    <property type="entry name" value="Formyl_trans_C"/>
    <property type="match status" value="1"/>
</dbReference>
<comment type="caution">
    <text evidence="10">The sequence shown here is derived from an EMBL/GenBank/DDBJ whole genome shotgun (WGS) entry which is preliminary data.</text>
</comment>
<keyword evidence="5 10" id="KW-0808">Transferase</keyword>
<proteinExistence type="inferred from homology"/>
<evidence type="ECO:0000259" key="9">
    <source>
        <dbReference type="Pfam" id="PF02911"/>
    </source>
</evidence>
<dbReference type="GO" id="GO:0005829">
    <property type="term" value="C:cytosol"/>
    <property type="evidence" value="ECO:0007669"/>
    <property type="project" value="TreeGrafter"/>
</dbReference>
<dbReference type="InterPro" id="IPR044135">
    <property type="entry name" value="Met-tRNA-FMT_C"/>
</dbReference>
<dbReference type="PANTHER" id="PTHR11138">
    <property type="entry name" value="METHIONYL-TRNA FORMYLTRANSFERASE"/>
    <property type="match status" value="1"/>
</dbReference>
<comment type="similarity">
    <text evidence="2">Belongs to the Fmt family.</text>
</comment>
<reference evidence="10 11" key="1">
    <citation type="submission" date="2019-08" db="EMBL/GenBank/DDBJ databases">
        <title>In-depth cultivation of the pig gut microbiome towards novel bacterial diversity and tailored functional studies.</title>
        <authorList>
            <person name="Wylensek D."/>
            <person name="Hitch T.C.A."/>
            <person name="Clavel T."/>
        </authorList>
    </citation>
    <scope>NUCLEOTIDE SEQUENCE [LARGE SCALE GENOMIC DNA]</scope>
    <source>
        <strain evidence="10 11">NM-380-WT-3C1</strain>
    </source>
</reference>
<dbReference type="GO" id="GO:0004479">
    <property type="term" value="F:methionyl-tRNA formyltransferase activity"/>
    <property type="evidence" value="ECO:0007669"/>
    <property type="project" value="UniProtKB-EC"/>
</dbReference>
<dbReference type="InterPro" id="IPR002376">
    <property type="entry name" value="Formyl_transf_N"/>
</dbReference>
<feature type="domain" description="Formyl transferase C-terminal" evidence="9">
    <location>
        <begin position="200"/>
        <end position="300"/>
    </location>
</feature>
<evidence type="ECO:0000256" key="3">
    <source>
        <dbReference type="ARBA" id="ARBA00012261"/>
    </source>
</evidence>
<dbReference type="CDD" id="cd08704">
    <property type="entry name" value="Met_tRNA_FMT_C"/>
    <property type="match status" value="1"/>
</dbReference>
<evidence type="ECO:0000256" key="7">
    <source>
        <dbReference type="ARBA" id="ARBA00048558"/>
    </source>
</evidence>
<evidence type="ECO:0000256" key="5">
    <source>
        <dbReference type="ARBA" id="ARBA00022679"/>
    </source>
</evidence>
<evidence type="ECO:0000256" key="6">
    <source>
        <dbReference type="ARBA" id="ARBA00022917"/>
    </source>
</evidence>
<dbReference type="RefSeq" id="WP_154424660.1">
    <property type="nucleotide sequence ID" value="NZ_VUNN01000003.1"/>
</dbReference>
<dbReference type="EC" id="2.1.2.9" evidence="3"/>
<name>A0A7X2TPT6_9SPIO</name>
<comment type="function">
    <text evidence="1">Attaches a formyl group to the free amino group of methionyl-tRNA(fMet). The formyl group appears to play a dual role in the initiator identity of N-formylmethionyl-tRNA by promoting its recognition by IF2 and preventing the misappropriation of this tRNA by the elongation apparatus.</text>
</comment>
<organism evidence="10 11">
    <name type="scientific">Bullifex porci</name>
    <dbReference type="NCBI Taxonomy" id="2606638"/>
    <lineage>
        <taxon>Bacteria</taxon>
        <taxon>Pseudomonadati</taxon>
        <taxon>Spirochaetota</taxon>
        <taxon>Spirochaetia</taxon>
        <taxon>Spirochaetales</taxon>
        <taxon>Spirochaetaceae</taxon>
        <taxon>Bullifex</taxon>
    </lineage>
</organism>
<dbReference type="InterPro" id="IPR037022">
    <property type="entry name" value="Formyl_trans_C_sf"/>
</dbReference>
<dbReference type="CDD" id="cd08646">
    <property type="entry name" value="FMT_core_Met-tRNA-FMT_N"/>
    <property type="match status" value="1"/>
</dbReference>
<dbReference type="AlphaFoldDB" id="A0A7X2TPT6"/>
<comment type="catalytic activity">
    <reaction evidence="7">
        <text>L-methionyl-tRNA(fMet) + (6R)-10-formyltetrahydrofolate = N-formyl-L-methionyl-tRNA(fMet) + (6S)-5,6,7,8-tetrahydrofolate + H(+)</text>
        <dbReference type="Rhea" id="RHEA:24380"/>
        <dbReference type="Rhea" id="RHEA-COMP:9952"/>
        <dbReference type="Rhea" id="RHEA-COMP:9953"/>
        <dbReference type="ChEBI" id="CHEBI:15378"/>
        <dbReference type="ChEBI" id="CHEBI:57453"/>
        <dbReference type="ChEBI" id="CHEBI:78530"/>
        <dbReference type="ChEBI" id="CHEBI:78844"/>
        <dbReference type="ChEBI" id="CHEBI:195366"/>
        <dbReference type="EC" id="2.1.2.9"/>
    </reaction>
</comment>
<dbReference type="InterPro" id="IPR011034">
    <property type="entry name" value="Formyl_transferase-like_C_sf"/>
</dbReference>
<dbReference type="PANTHER" id="PTHR11138:SF5">
    <property type="entry name" value="METHIONYL-TRNA FORMYLTRANSFERASE, MITOCHONDRIAL"/>
    <property type="match status" value="1"/>
</dbReference>
<dbReference type="EMBL" id="VUNN01000003">
    <property type="protein sequence ID" value="MSU05764.1"/>
    <property type="molecule type" value="Genomic_DNA"/>
</dbReference>
<dbReference type="InterPro" id="IPR036477">
    <property type="entry name" value="Formyl_transf_N_sf"/>
</dbReference>
<dbReference type="SUPFAM" id="SSF53328">
    <property type="entry name" value="Formyltransferase"/>
    <property type="match status" value="1"/>
</dbReference>
<evidence type="ECO:0000313" key="10">
    <source>
        <dbReference type="EMBL" id="MSU05764.1"/>
    </source>
</evidence>
<dbReference type="Gene3D" id="3.40.50.170">
    <property type="entry name" value="Formyl transferase, N-terminal domain"/>
    <property type="match status" value="1"/>
</dbReference>
<dbReference type="InterPro" id="IPR041711">
    <property type="entry name" value="Met-tRNA-FMT_N"/>
</dbReference>
<evidence type="ECO:0000256" key="4">
    <source>
        <dbReference type="ARBA" id="ARBA00016014"/>
    </source>
</evidence>
<accession>A0A7X2TPT6</accession>
<feature type="domain" description="Formyl transferase N-terminal" evidence="8">
    <location>
        <begin position="55"/>
        <end position="171"/>
    </location>
</feature>
<dbReference type="Proteomes" id="UP000460549">
    <property type="component" value="Unassembled WGS sequence"/>
</dbReference>
<sequence>MRILFAATGDIAIPTLETLNSLGLLGGVLTAPDKRGKRGKDLIPTPIKKRALELGLTVFTPEHLGLDARRDVSTLSCDTLVSFCYGKIFGPKFLALFSKTFNIHPSLLPKYRGCAPIKETILHQDRECGISIQEIALKCDEGDIYTSCRFALKGDETEESLSVEVSKVASELAKELFTNLDSYKSLKQEGEVSWSYLTAKEEARLTLEDDFKAIHAKVRAYYPWPKAYFLFKGEPLYLCGVSDSIFTLSQEEPSEEAGTVVGLDKNKGLKVAFKDGYLYFNRLQRPTKKELSAADFVNGNRDIIGAKLS</sequence>
<gene>
    <name evidence="10" type="ORF">FYJ80_03090</name>
</gene>
<dbReference type="Pfam" id="PF00551">
    <property type="entry name" value="Formyl_trans_N"/>
    <property type="match status" value="1"/>
</dbReference>
<evidence type="ECO:0000256" key="1">
    <source>
        <dbReference type="ARBA" id="ARBA00002606"/>
    </source>
</evidence>
<evidence type="ECO:0000313" key="11">
    <source>
        <dbReference type="Proteomes" id="UP000460549"/>
    </source>
</evidence>
<protein>
    <recommendedName>
        <fullName evidence="4">Methionyl-tRNA formyltransferase</fullName>
        <ecNumber evidence="3">2.1.2.9</ecNumber>
    </recommendedName>
</protein>
<keyword evidence="6" id="KW-0648">Protein biosynthesis</keyword>
<dbReference type="Gene3D" id="3.10.25.10">
    <property type="entry name" value="Formyl transferase, C-terminal domain"/>
    <property type="match status" value="1"/>
</dbReference>
<keyword evidence="11" id="KW-1185">Reference proteome</keyword>
<evidence type="ECO:0000259" key="8">
    <source>
        <dbReference type="Pfam" id="PF00551"/>
    </source>
</evidence>